<protein>
    <recommendedName>
        <fullName evidence="4">Macroglobulin domain-containing protein</fullName>
    </recommendedName>
</protein>
<evidence type="ECO:0000256" key="1">
    <source>
        <dbReference type="SAM" id="SignalP"/>
    </source>
</evidence>
<gene>
    <name evidence="2" type="ORF">MUN79_19845</name>
</gene>
<dbReference type="Proteomes" id="UP000831796">
    <property type="component" value="Chromosome"/>
</dbReference>
<dbReference type="EMBL" id="CP095046">
    <property type="protein sequence ID" value="UOQ70911.1"/>
    <property type="molecule type" value="Genomic_DNA"/>
</dbReference>
<dbReference type="AlphaFoldDB" id="A0A8T9Q385"/>
<feature type="signal peptide" evidence="1">
    <location>
        <begin position="1"/>
        <end position="19"/>
    </location>
</feature>
<proteinExistence type="predicted"/>
<evidence type="ECO:0000313" key="3">
    <source>
        <dbReference type="Proteomes" id="UP000831796"/>
    </source>
</evidence>
<evidence type="ECO:0000313" key="2">
    <source>
        <dbReference type="EMBL" id="UOQ70911.1"/>
    </source>
</evidence>
<dbReference type="RefSeq" id="WP_244674324.1">
    <property type="nucleotide sequence ID" value="NZ_CP095046.1"/>
</dbReference>
<name>A0A8T9Q385_9BACT</name>
<feature type="chain" id="PRO_5035945961" description="Macroglobulin domain-containing protein" evidence="1">
    <location>
        <begin position="20"/>
        <end position="1031"/>
    </location>
</feature>
<keyword evidence="3" id="KW-1185">Reference proteome</keyword>
<dbReference type="KEGG" id="hcu:MUN79_19845"/>
<reference evidence="2" key="1">
    <citation type="submission" date="2022-04" db="EMBL/GenBank/DDBJ databases">
        <title>Hymenobacter sp. isolated from the air.</title>
        <authorList>
            <person name="Won M."/>
            <person name="Lee C.-M."/>
            <person name="Woen H.-Y."/>
            <person name="Kwon S.-W."/>
        </authorList>
    </citation>
    <scope>NUCLEOTIDE SEQUENCE</scope>
    <source>
        <strain evidence="2">5116S-3</strain>
    </source>
</reference>
<keyword evidence="1" id="KW-0732">Signal</keyword>
<organism evidence="2 3">
    <name type="scientific">Hymenobacter cellulosilyticus</name>
    <dbReference type="NCBI Taxonomy" id="2932248"/>
    <lineage>
        <taxon>Bacteria</taxon>
        <taxon>Pseudomonadati</taxon>
        <taxon>Bacteroidota</taxon>
        <taxon>Cytophagia</taxon>
        <taxon>Cytophagales</taxon>
        <taxon>Hymenobacteraceae</taxon>
        <taxon>Hymenobacter</taxon>
    </lineage>
</organism>
<accession>A0A8T9Q385</accession>
<sequence length="1031" mass="116294">MPRLLLFALYLLLTISAQAQQRLAAARQRSYLTKVFRLTDEQTRHLYQHGLSAARPEFFTQPVDSFPTDSLRPARPLPLGYYLVAYTEGPQLVYWLRSVSDREVVVVDNQVDLTLVVRDSLGRLLDDARVLLARRPVPFDAATRSYRLAKAGRSGLVAVTQAGRTTFHVVEKQTSSTRDYWQRQPLTHKMLWTARRLSFGFPLGYLTKPVWNLGRDLKHASYVSTGLVGLLRSTVNPDVRDERQSWRRQRQRNRWSSYVALSKPKYRPTADTLRLKVRLLRRPSGRPGRQPLTLWMGGGYGQPEKKLTVLQPVRPGSYEYALPLTDTLGLRADTRVGFRLADPRGRTLASGHFQLEDYELKSTRYTLRPAEKEHRRGQPQALFLRGTDSNELNLLDARVQVSVTPRSTLGPFPQRQQFLPDTLWTRSQALDATGETRLNLPTTTFPAAEFDYAVRATILNSDNERRTESLVVPYRLDPGKLQVELVGDSVRLTFQQLGKSVKHAGRLRITNGRELGHAALFAGPVTLPLTLPVDPRAKSYELTDADHRSALLGLNETNGGLALRSDRTRDSVVLSVDNPRRLSFWYYVYRGNTLVKRGYGPALELRAAAPGTETWAVSLHYLWGEELRTAEYSVPLPQRQLVVRTEQPEVAYPGQKIQLNFTVTDGGGRPVPNADLTAYAYTSKFGQSRPVEELPSFEPPVVGRVSKRRFALGTTFENSRAAAGRQQLAWQQWRHQLGLDSLRFYEFLYPASGAFYEYQPAPGGLTQLAPFVVDSGRVQPPIAVYLDGVPVYVHQVNQQDPYSLVAEPGGHTLSIRTATRLVTLQNVYLRHLHKLTLSIDVNQPCAEMTVEKRGPLLSEAEKLVLTRSLVVIDNSYYSFGSLRQGNVLRPLRTPSYSSVGHYSLSGPFRPDSVLLRRSDGLRRRFLFEPLYRYDFAPGLVKMTSLDAKQATLFHNLNSAGFSAALPLSDFALTEAAFQARYMPAPTSWTPAPRRPTYNFRTPLLTPVGQGRLEVRLPRARPMPRPATGFRP</sequence>
<evidence type="ECO:0008006" key="4">
    <source>
        <dbReference type="Google" id="ProtNLM"/>
    </source>
</evidence>